<organism evidence="1 2">
    <name type="scientific">Suillus plorans</name>
    <dbReference type="NCBI Taxonomy" id="116603"/>
    <lineage>
        <taxon>Eukaryota</taxon>
        <taxon>Fungi</taxon>
        <taxon>Dikarya</taxon>
        <taxon>Basidiomycota</taxon>
        <taxon>Agaricomycotina</taxon>
        <taxon>Agaricomycetes</taxon>
        <taxon>Agaricomycetidae</taxon>
        <taxon>Boletales</taxon>
        <taxon>Suillineae</taxon>
        <taxon>Suillaceae</taxon>
        <taxon>Suillus</taxon>
    </lineage>
</organism>
<dbReference type="AlphaFoldDB" id="A0A9P7DKG0"/>
<dbReference type="GeneID" id="64603849"/>
<gene>
    <name evidence="1" type="ORF">HD556DRAFT_269504</name>
</gene>
<sequence>MEPLGSALPYREIVSEELFNVDNILMDESRIMLFKTNLKNYKSTHWYSDHASGGVTLTRRLFLSLIIDRVNMGFSGFSPRSGSDAARDHIHLWKAISSSYARYMSWNKDLILWNANALRYWRGILHVLTMCIPWFLATSRHKLFCISRRGA</sequence>
<dbReference type="OrthoDB" id="2689365at2759"/>
<evidence type="ECO:0000313" key="1">
    <source>
        <dbReference type="EMBL" id="KAG1797039.1"/>
    </source>
</evidence>
<dbReference type="Proteomes" id="UP000719766">
    <property type="component" value="Unassembled WGS sequence"/>
</dbReference>
<dbReference type="RefSeq" id="XP_041162310.1">
    <property type="nucleotide sequence ID" value="XM_041310085.1"/>
</dbReference>
<evidence type="ECO:0000313" key="2">
    <source>
        <dbReference type="Proteomes" id="UP000719766"/>
    </source>
</evidence>
<reference evidence="1" key="1">
    <citation type="journal article" date="2020" name="New Phytol.">
        <title>Comparative genomics reveals dynamic genome evolution in host specialist ectomycorrhizal fungi.</title>
        <authorList>
            <person name="Lofgren L.A."/>
            <person name="Nguyen N.H."/>
            <person name="Vilgalys R."/>
            <person name="Ruytinx J."/>
            <person name="Liao H.L."/>
            <person name="Branco S."/>
            <person name="Kuo A."/>
            <person name="LaButti K."/>
            <person name="Lipzen A."/>
            <person name="Andreopoulos W."/>
            <person name="Pangilinan J."/>
            <person name="Riley R."/>
            <person name="Hundley H."/>
            <person name="Na H."/>
            <person name="Barry K."/>
            <person name="Grigoriev I.V."/>
            <person name="Stajich J.E."/>
            <person name="Kennedy P.G."/>
        </authorList>
    </citation>
    <scope>NUCLEOTIDE SEQUENCE</scope>
    <source>
        <strain evidence="1">S12</strain>
    </source>
</reference>
<comment type="caution">
    <text evidence="1">The sequence shown here is derived from an EMBL/GenBank/DDBJ whole genome shotgun (WGS) entry which is preliminary data.</text>
</comment>
<proteinExistence type="predicted"/>
<accession>A0A9P7DKG0</accession>
<keyword evidence="2" id="KW-1185">Reference proteome</keyword>
<dbReference type="EMBL" id="JABBWE010000017">
    <property type="protein sequence ID" value="KAG1797039.1"/>
    <property type="molecule type" value="Genomic_DNA"/>
</dbReference>
<protein>
    <submittedName>
        <fullName evidence="1">Uncharacterized protein</fullName>
    </submittedName>
</protein>
<name>A0A9P7DKG0_9AGAM</name>